<evidence type="ECO:0000256" key="1">
    <source>
        <dbReference type="SAM" id="MobiDB-lite"/>
    </source>
</evidence>
<name>A0A0G0X832_9BACT</name>
<dbReference type="Proteomes" id="UP000034371">
    <property type="component" value="Unassembled WGS sequence"/>
</dbReference>
<accession>A0A0G0X832</accession>
<evidence type="ECO:0000313" key="4">
    <source>
        <dbReference type="Proteomes" id="UP000034371"/>
    </source>
</evidence>
<evidence type="ECO:0000313" key="3">
    <source>
        <dbReference type="EMBL" id="KKS21199.1"/>
    </source>
</evidence>
<feature type="compositionally biased region" description="Polar residues" evidence="1">
    <location>
        <begin position="128"/>
        <end position="137"/>
    </location>
</feature>
<dbReference type="AlphaFoldDB" id="A0A0G0X832"/>
<comment type="caution">
    <text evidence="3">The sequence shown here is derived from an EMBL/GenBank/DDBJ whole genome shotgun (WGS) entry which is preliminary data.</text>
</comment>
<gene>
    <name evidence="3" type="ORF">UU78_C0042G0001</name>
</gene>
<feature type="compositionally biased region" description="Pro residues" evidence="1">
    <location>
        <begin position="108"/>
        <end position="119"/>
    </location>
</feature>
<feature type="non-terminal residue" evidence="3">
    <location>
        <position position="547"/>
    </location>
</feature>
<feature type="chain" id="PRO_5002535202" evidence="2">
    <location>
        <begin position="26"/>
        <end position="547"/>
    </location>
</feature>
<organism evidence="3 4">
    <name type="scientific">Candidatus Roizmanbacteria bacterium GW2011_GWC2_41_7</name>
    <dbReference type="NCBI Taxonomy" id="1618487"/>
    <lineage>
        <taxon>Bacteria</taxon>
        <taxon>Candidatus Roizmaniibacteriota</taxon>
    </lineage>
</organism>
<sequence length="547" mass="59132">MKKIVLASLAITGLLLVGTVHTVKAQGYCGGGTWMGYDKDPLVCDEDCFGPGDPYPSCTCTGGDCDTSSVRAAETCSDYTSEGSCTTPGGWECNNGVSCSWQDESTPTPRPTQVPPTMPIPTDEPTVGPNTPTPTSGVCQVGSTDEVKVCDPGEPPCGPTETCYDVTVHYVPKPPCPDDTNRECGTNPNRDHGPVWLQIYSNEAGERYYWKGNDGVDKVSDGPASIVPRDPVTGMFTRIQSYYTGPEAFFSQTLNKTDSLMDVWIEDGHGSSEFWASHFCGAGRAYKPGTSGGAGAFDPYVVNCGSGPFYATCKIDESSCAAGTPYCVQDYDGCTGDFTGGNSCPSGNCRDLGYYDGLRKLLQRINPGPFEGRWTANYWVVESESGNNEFTIELYVRPPGGYKCKAGTFRGAYYKSNGDTTAFNTGYTYDFDSYYTCRANFNPRDDGNLFAVEVEPLPKTENIKTRVILDGTATRVFPLSGGSDFTFTHNGTNPTPSWSTEGLGPYALLNQWADNQALLVTLNHTDPDFDTLVSCDWTWDYVSTPGI</sequence>
<proteinExistence type="predicted"/>
<dbReference type="EMBL" id="LCBY01000042">
    <property type="protein sequence ID" value="KKS21199.1"/>
    <property type="molecule type" value="Genomic_DNA"/>
</dbReference>
<evidence type="ECO:0000256" key="2">
    <source>
        <dbReference type="SAM" id="SignalP"/>
    </source>
</evidence>
<protein>
    <submittedName>
        <fullName evidence="3">Uncharacterized protein</fullName>
    </submittedName>
</protein>
<feature type="signal peptide" evidence="2">
    <location>
        <begin position="1"/>
        <end position="25"/>
    </location>
</feature>
<reference evidence="3 4" key="1">
    <citation type="journal article" date="2015" name="Nature">
        <title>rRNA introns, odd ribosomes, and small enigmatic genomes across a large radiation of phyla.</title>
        <authorList>
            <person name="Brown C.T."/>
            <person name="Hug L.A."/>
            <person name="Thomas B.C."/>
            <person name="Sharon I."/>
            <person name="Castelle C.J."/>
            <person name="Singh A."/>
            <person name="Wilkins M.J."/>
            <person name="Williams K.H."/>
            <person name="Banfield J.F."/>
        </authorList>
    </citation>
    <scope>NUCLEOTIDE SEQUENCE [LARGE SCALE GENOMIC DNA]</scope>
</reference>
<keyword evidence="2" id="KW-0732">Signal</keyword>
<feature type="region of interest" description="Disordered" evidence="1">
    <location>
        <begin position="102"/>
        <end position="137"/>
    </location>
</feature>